<keyword evidence="4" id="KW-0460">Magnesium</keyword>
<comment type="cofactor">
    <cofactor evidence="1">
        <name>Mg(2+)</name>
        <dbReference type="ChEBI" id="CHEBI:18420"/>
    </cofactor>
</comment>
<evidence type="ECO:0000313" key="6">
    <source>
        <dbReference type="EMBL" id="GAA3887017.1"/>
    </source>
</evidence>
<reference evidence="7" key="1">
    <citation type="journal article" date="2019" name="Int. J. Syst. Evol. Microbiol.">
        <title>The Global Catalogue of Microorganisms (GCM) 10K type strain sequencing project: providing services to taxonomists for standard genome sequencing and annotation.</title>
        <authorList>
            <consortium name="The Broad Institute Genomics Platform"/>
            <consortium name="The Broad Institute Genome Sequencing Center for Infectious Disease"/>
            <person name="Wu L."/>
            <person name="Ma J."/>
        </authorList>
    </citation>
    <scope>NUCLEOTIDE SEQUENCE [LARGE SCALE GENOMIC DNA]</scope>
    <source>
        <strain evidence="7">JCM 17543</strain>
    </source>
</reference>
<dbReference type="PANTHER" id="PTHR32308">
    <property type="entry name" value="LYASE BETA SUBUNIT, PUTATIVE (AFU_ORTHOLOGUE AFUA_4G13030)-RELATED"/>
    <property type="match status" value="1"/>
</dbReference>
<dbReference type="EMBL" id="BAABBM010000001">
    <property type="protein sequence ID" value="GAA3887017.1"/>
    <property type="molecule type" value="Genomic_DNA"/>
</dbReference>
<dbReference type="InterPro" id="IPR005000">
    <property type="entry name" value="Aldolase/citrate-lyase_domain"/>
</dbReference>
<evidence type="ECO:0000259" key="5">
    <source>
        <dbReference type="Pfam" id="PF03328"/>
    </source>
</evidence>
<dbReference type="GO" id="GO:0016829">
    <property type="term" value="F:lyase activity"/>
    <property type="evidence" value="ECO:0007669"/>
    <property type="project" value="UniProtKB-KW"/>
</dbReference>
<dbReference type="InterPro" id="IPR015813">
    <property type="entry name" value="Pyrv/PenolPyrv_kinase-like_dom"/>
</dbReference>
<dbReference type="RefSeq" id="WP_344697894.1">
    <property type="nucleotide sequence ID" value="NZ_BAABBM010000001.1"/>
</dbReference>
<evidence type="ECO:0000313" key="7">
    <source>
        <dbReference type="Proteomes" id="UP001500827"/>
    </source>
</evidence>
<dbReference type="InterPro" id="IPR040442">
    <property type="entry name" value="Pyrv_kinase-like_dom_sf"/>
</dbReference>
<dbReference type="SUPFAM" id="SSF51621">
    <property type="entry name" value="Phosphoenolpyruvate/pyruvate domain"/>
    <property type="match status" value="1"/>
</dbReference>
<dbReference type="Pfam" id="PF03328">
    <property type="entry name" value="HpcH_HpaI"/>
    <property type="match status" value="1"/>
</dbReference>
<evidence type="ECO:0000256" key="3">
    <source>
        <dbReference type="ARBA" id="ARBA00022723"/>
    </source>
</evidence>
<keyword evidence="7" id="KW-1185">Reference proteome</keyword>
<dbReference type="Gene3D" id="3.20.20.60">
    <property type="entry name" value="Phosphoenolpyruvate-binding domains"/>
    <property type="match status" value="1"/>
</dbReference>
<accession>A0ABP7KTL9</accession>
<keyword evidence="6" id="KW-0456">Lyase</keyword>
<sequence length="276" mass="29135">MAAAEEKSDKGIDLFAVRSILFLPASNERAIAKARDASADLVVLDLEDAVKPADKRNARDAAVAAVASGWRMPVAIRINAIGTEWHSLDLDAVARAKCDLVVIPRAISAHLVHGVAEAVAKPALAMIETAAGVLAAAQIAGASVGLIAGTNDLRSDLRLPLDATRAPISASLQMIVLAARAAGIAAFDGVFNRLDDPEGFMREAKEGRDLGFDGKSLIHPNQIEPCHRAFAPSAAEIERARALVDAFKGGAERFGNEMIERMHVQDAERVLERAGG</sequence>
<dbReference type="PIRSF" id="PIRSF015582">
    <property type="entry name" value="Cit_lyase_B"/>
    <property type="match status" value="1"/>
</dbReference>
<organism evidence="6 7">
    <name type="scientific">Sphingomonas limnosediminicola</name>
    <dbReference type="NCBI Taxonomy" id="940133"/>
    <lineage>
        <taxon>Bacteria</taxon>
        <taxon>Pseudomonadati</taxon>
        <taxon>Pseudomonadota</taxon>
        <taxon>Alphaproteobacteria</taxon>
        <taxon>Sphingomonadales</taxon>
        <taxon>Sphingomonadaceae</taxon>
        <taxon>Sphingomonas</taxon>
    </lineage>
</organism>
<comment type="caution">
    <text evidence="6">The sequence shown here is derived from an EMBL/GenBank/DDBJ whole genome shotgun (WGS) entry which is preliminary data.</text>
</comment>
<evidence type="ECO:0000256" key="2">
    <source>
        <dbReference type="ARBA" id="ARBA00005568"/>
    </source>
</evidence>
<name>A0ABP7KTL9_9SPHN</name>
<keyword evidence="3" id="KW-0479">Metal-binding</keyword>
<evidence type="ECO:0000256" key="1">
    <source>
        <dbReference type="ARBA" id="ARBA00001946"/>
    </source>
</evidence>
<feature type="domain" description="HpcH/HpaI aldolase/citrate lyase" evidence="5">
    <location>
        <begin position="18"/>
        <end position="220"/>
    </location>
</feature>
<protein>
    <submittedName>
        <fullName evidence="6">CoA ester lyase</fullName>
    </submittedName>
</protein>
<dbReference type="PANTHER" id="PTHR32308:SF10">
    <property type="entry name" value="CITRATE LYASE SUBUNIT BETA"/>
    <property type="match status" value="1"/>
</dbReference>
<proteinExistence type="inferred from homology"/>
<evidence type="ECO:0000256" key="4">
    <source>
        <dbReference type="ARBA" id="ARBA00022842"/>
    </source>
</evidence>
<comment type="similarity">
    <text evidence="2">Belongs to the HpcH/HpaI aldolase family.</text>
</comment>
<dbReference type="InterPro" id="IPR011206">
    <property type="entry name" value="Citrate_lyase_beta/mcl1/mcl2"/>
</dbReference>
<dbReference type="Proteomes" id="UP001500827">
    <property type="component" value="Unassembled WGS sequence"/>
</dbReference>
<gene>
    <name evidence="6" type="ORF">GCM10022276_02680</name>
</gene>